<dbReference type="Pfam" id="PF00227">
    <property type="entry name" value="Proteasome"/>
    <property type="match status" value="1"/>
</dbReference>
<dbReference type="PANTHER" id="PTHR11599">
    <property type="entry name" value="PROTEASOME SUBUNIT ALPHA/BETA"/>
    <property type="match status" value="1"/>
</dbReference>
<dbReference type="InterPro" id="IPR050115">
    <property type="entry name" value="Proteasome_alpha"/>
</dbReference>
<reference evidence="4 5" key="1">
    <citation type="submission" date="2024-10" db="EMBL/GenBank/DDBJ databases">
        <title>Updated reference genomes for cyclostephanoid diatoms.</title>
        <authorList>
            <person name="Roberts W.R."/>
            <person name="Alverson A.J."/>
        </authorList>
    </citation>
    <scope>NUCLEOTIDE SEQUENCE [LARGE SCALE GENOMIC DNA]</scope>
    <source>
        <strain evidence="4 5">AJA010-31</strain>
    </source>
</reference>
<dbReference type="SUPFAM" id="SSF56235">
    <property type="entry name" value="N-terminal nucleophile aminohydrolases (Ntn hydrolases)"/>
    <property type="match status" value="1"/>
</dbReference>
<keyword evidence="5" id="KW-1185">Reference proteome</keyword>
<name>A0ABD3PUQ2_9STRA</name>
<dbReference type="Proteomes" id="UP001530400">
    <property type="component" value="Unassembled WGS sequence"/>
</dbReference>
<sequence length="388" mass="42724">MWTKSILLTPLLIFTKHTRAARSIAARRIRPAAAPDRYDRSITTFSPEGRLLQLEYALVAAEERGWGLTVCVEWDGAVVFAFPSSGSRTLESFANKNNGLDHTVDDEAKIPPRTISMEQSPSHNTKIHRLSPTHLLLTSGLAGDSRALASAFRRLIASWTHIQYGESISVKELAREIGTVRHGIGLRPGARVLGVVGVIIGLEDVYYEDETKVEVRMYKSLPGGTIDRCNICCTGGGADSSGMNARKETMEALSRIISLSNEELADFHDEEMPSTNRTSERRSGLQRIIEEVGKVALKYHPYSLEQDSSSDDEHTDRAAVDIWVVRAVSASKPAGSSEHDFSNNSIGPAFVSPHRQLGDSAMTLRYASRVTYNQLPTAVQCLMQKVNQ</sequence>
<dbReference type="Pfam" id="PF10584">
    <property type="entry name" value="Proteasome_A_N"/>
    <property type="match status" value="1"/>
</dbReference>
<dbReference type="InterPro" id="IPR000426">
    <property type="entry name" value="Proteasome_asu_N"/>
</dbReference>
<keyword evidence="2" id="KW-0732">Signal</keyword>
<feature type="domain" description="Proteasome alpha-type subunits" evidence="3">
    <location>
        <begin position="38"/>
        <end position="60"/>
    </location>
</feature>
<evidence type="ECO:0000256" key="2">
    <source>
        <dbReference type="SAM" id="SignalP"/>
    </source>
</evidence>
<comment type="caution">
    <text evidence="4">The sequence shown here is derived from an EMBL/GenBank/DDBJ whole genome shotgun (WGS) entry which is preliminary data.</text>
</comment>
<accession>A0ABD3PUQ2</accession>
<gene>
    <name evidence="4" type="ORF">ACHAWO_006232</name>
</gene>
<dbReference type="AlphaFoldDB" id="A0ABD3PUQ2"/>
<dbReference type="InterPro" id="IPR001353">
    <property type="entry name" value="Proteasome_sua/b"/>
</dbReference>
<proteinExistence type="predicted"/>
<dbReference type="SMART" id="SM00948">
    <property type="entry name" value="Proteasome_A_N"/>
    <property type="match status" value="1"/>
</dbReference>
<dbReference type="GO" id="GO:0000502">
    <property type="term" value="C:proteasome complex"/>
    <property type="evidence" value="ECO:0007669"/>
    <property type="project" value="UniProtKB-KW"/>
</dbReference>
<dbReference type="Gene3D" id="3.60.20.10">
    <property type="entry name" value="Glutamine Phosphoribosylpyrophosphate, subunit 1, domain 1"/>
    <property type="match status" value="1"/>
</dbReference>
<dbReference type="InterPro" id="IPR029055">
    <property type="entry name" value="Ntn_hydrolases_N"/>
</dbReference>
<evidence type="ECO:0000313" key="5">
    <source>
        <dbReference type="Proteomes" id="UP001530400"/>
    </source>
</evidence>
<organism evidence="4 5">
    <name type="scientific">Cyclotella atomus</name>
    <dbReference type="NCBI Taxonomy" id="382360"/>
    <lineage>
        <taxon>Eukaryota</taxon>
        <taxon>Sar</taxon>
        <taxon>Stramenopiles</taxon>
        <taxon>Ochrophyta</taxon>
        <taxon>Bacillariophyta</taxon>
        <taxon>Coscinodiscophyceae</taxon>
        <taxon>Thalassiosirophycidae</taxon>
        <taxon>Stephanodiscales</taxon>
        <taxon>Stephanodiscaceae</taxon>
        <taxon>Cyclotella</taxon>
    </lineage>
</organism>
<evidence type="ECO:0000259" key="3">
    <source>
        <dbReference type="PROSITE" id="PS00388"/>
    </source>
</evidence>
<protein>
    <recommendedName>
        <fullName evidence="3">Proteasome alpha-type subunits domain-containing protein</fullName>
    </recommendedName>
</protein>
<feature type="signal peptide" evidence="2">
    <location>
        <begin position="1"/>
        <end position="20"/>
    </location>
</feature>
<dbReference type="EMBL" id="JALLPJ020000462">
    <property type="protein sequence ID" value="KAL3791482.1"/>
    <property type="molecule type" value="Genomic_DNA"/>
</dbReference>
<dbReference type="PROSITE" id="PS00388">
    <property type="entry name" value="PROTEASOME_ALPHA_1"/>
    <property type="match status" value="1"/>
</dbReference>
<keyword evidence="1" id="KW-0647">Proteasome</keyword>
<evidence type="ECO:0000313" key="4">
    <source>
        <dbReference type="EMBL" id="KAL3791482.1"/>
    </source>
</evidence>
<evidence type="ECO:0000256" key="1">
    <source>
        <dbReference type="ARBA" id="ARBA00022942"/>
    </source>
</evidence>
<feature type="chain" id="PRO_5044812928" description="Proteasome alpha-type subunits domain-containing protein" evidence="2">
    <location>
        <begin position="21"/>
        <end position="388"/>
    </location>
</feature>